<dbReference type="GO" id="GO:0036503">
    <property type="term" value="P:ERAD pathway"/>
    <property type="evidence" value="ECO:0007669"/>
    <property type="project" value="TreeGrafter"/>
</dbReference>
<dbReference type="InterPro" id="IPR029044">
    <property type="entry name" value="Nucleotide-diphossugar_trans"/>
</dbReference>
<dbReference type="InterPro" id="IPR040694">
    <property type="entry name" value="UGGT_TRXL_2"/>
</dbReference>
<dbReference type="Pfam" id="PF18401">
    <property type="entry name" value="Thioredoxin_13"/>
    <property type="match status" value="1"/>
</dbReference>
<evidence type="ECO:0000259" key="18">
    <source>
        <dbReference type="Pfam" id="PF18403"/>
    </source>
</evidence>
<accession>A0A8C9X0X9</accession>
<dbReference type="Gene3D" id="3.90.550.10">
    <property type="entry name" value="Spore Coat Polysaccharide Biosynthesis Protein SpsA, Chain A"/>
    <property type="match status" value="1"/>
</dbReference>
<comment type="similarity">
    <text evidence="4">Belongs to the glycosyltransferase 8 family.</text>
</comment>
<keyword evidence="8" id="KW-0256">Endoplasmic reticulum</keyword>
<keyword evidence="7 14" id="KW-0732">Signal</keyword>
<dbReference type="GO" id="GO:0005788">
    <property type="term" value="C:endoplasmic reticulum lumen"/>
    <property type="evidence" value="ECO:0007669"/>
    <property type="project" value="UniProtKB-SubCell"/>
</dbReference>
<dbReference type="InterPro" id="IPR009448">
    <property type="entry name" value="UDP-g_GGtrans"/>
</dbReference>
<dbReference type="FunFam" id="3.90.550.10:FF:000004">
    <property type="entry name" value="UDP-glucose glycoprotein glucosyltransferase 1"/>
    <property type="match status" value="1"/>
</dbReference>
<evidence type="ECO:0000259" key="16">
    <source>
        <dbReference type="Pfam" id="PF18401"/>
    </source>
</evidence>
<keyword evidence="21" id="KW-1185">Reference proteome</keyword>
<dbReference type="SUPFAM" id="SSF53448">
    <property type="entry name" value="Nucleotide-diphospho-sugar transferases"/>
    <property type="match status" value="1"/>
</dbReference>
<comment type="subcellular location">
    <subcellularLocation>
        <location evidence="2">Endoplasmic reticulum lumen</location>
    </subcellularLocation>
</comment>
<comment type="function">
    <text evidence="10">Recognizes glycoproteins with minor folding defects. Reglucosylates single N-glycans near the misfolded part of the protein, thus providing quality control for protein folding in the endoplasmic reticulum. Reglucosylated proteins are recognized by calreticulin for recycling to the endoplasmic reticulum and refolding or degradation.</text>
</comment>
<evidence type="ECO:0000256" key="3">
    <source>
        <dbReference type="ARBA" id="ARBA00004922"/>
    </source>
</evidence>
<dbReference type="InterPro" id="IPR040692">
    <property type="entry name" value="UGGT_TRXL_3"/>
</dbReference>
<feature type="domain" description="UDP-glucose:glycoprotein glucosyltransferase thioredoxin-like" evidence="18">
    <location>
        <begin position="699"/>
        <end position="912"/>
    </location>
</feature>
<dbReference type="Pfam" id="PF18404">
    <property type="entry name" value="Glyco_transf_24"/>
    <property type="match status" value="1"/>
</dbReference>
<dbReference type="InterPro" id="IPR040693">
    <property type="entry name" value="UGGT_TRXL_1"/>
</dbReference>
<evidence type="ECO:0000256" key="12">
    <source>
        <dbReference type="ARBA" id="ARBA00081614"/>
    </source>
</evidence>
<dbReference type="Ensembl" id="ENSSLUT00000002334.1">
    <property type="protein sequence ID" value="ENSSLUP00000002246.1"/>
    <property type="gene ID" value="ENSSLUG00000000968.1"/>
</dbReference>
<evidence type="ECO:0000256" key="9">
    <source>
        <dbReference type="ARBA" id="ARBA00023180"/>
    </source>
</evidence>
<name>A0A8C9X0X9_SANLU</name>
<dbReference type="GO" id="GO:0018279">
    <property type="term" value="P:protein N-linked glycosylation via asparagine"/>
    <property type="evidence" value="ECO:0007669"/>
    <property type="project" value="TreeGrafter"/>
</dbReference>
<evidence type="ECO:0000256" key="4">
    <source>
        <dbReference type="ARBA" id="ARBA00006351"/>
    </source>
</evidence>
<evidence type="ECO:0000256" key="6">
    <source>
        <dbReference type="ARBA" id="ARBA00022679"/>
    </source>
</evidence>
<evidence type="ECO:0000256" key="14">
    <source>
        <dbReference type="SAM" id="SignalP"/>
    </source>
</evidence>
<dbReference type="Pfam" id="PF18402">
    <property type="entry name" value="Thioredoxin_14"/>
    <property type="match status" value="1"/>
</dbReference>
<evidence type="ECO:0000259" key="15">
    <source>
        <dbReference type="Pfam" id="PF18400"/>
    </source>
</evidence>
<dbReference type="Pfam" id="PF18400">
    <property type="entry name" value="Thioredoxin_12"/>
    <property type="match status" value="1"/>
</dbReference>
<keyword evidence="9" id="KW-0325">Glycoprotein</keyword>
<comment type="catalytic activity">
    <reaction evidence="11">
        <text>N(4)-(alpha-D-Man-(1-&gt;2)-alpha-D-Man-(1-&gt;2)-alpha-D-Man-(1-&gt;3)-[alpha-D-Man-(1-&gt;2)-alpha-D-Man-(1-&gt;3)-[alpha-D-Man-(1-&gt;2)-alpha-D-Man-(1-&gt;6)]-alpha-D-Man-(1-&gt;6)]-beta-D-Man-(1-&gt;4)-beta-D-GlcNAc-(1-&gt;4)-beta-D-GlcNAc)-L-asparaginyl-[protein] (N-glucan mannose isomer 9A1,2,3B1,2,3) + UDP-alpha-D-glucose = N(4)-(alpha-D-Glc-(1-&gt;3)-alpha-D-Man-(1-&gt;2)-alpha-D-Man-(1-&gt;2)-alpha-D-Man-(1-&gt;3)-[alpha-D-Man-(1-&gt;2)-alpha-D-Man-(1-&gt;3)-[alpha-D-Man-(1-&gt;2)-alpha-D-Man-(1-&gt;6)]-alpha-D-Man-(1-&gt;6)]-beta-D-Man-(1-&gt;4)-beta-D-GlcNAc-(1-&gt;4)-beta-D-GlcNAc)-L-asparaginyl-[protein] + UDP + H(+)</text>
        <dbReference type="Rhea" id="RHEA:61304"/>
        <dbReference type="Rhea" id="RHEA-COMP:14356"/>
        <dbReference type="Rhea" id="RHEA-COMP:14357"/>
        <dbReference type="ChEBI" id="CHEBI:15378"/>
        <dbReference type="ChEBI" id="CHEBI:58223"/>
        <dbReference type="ChEBI" id="CHEBI:58885"/>
        <dbReference type="ChEBI" id="CHEBI:59080"/>
        <dbReference type="ChEBI" id="CHEBI:139493"/>
    </reaction>
</comment>
<dbReference type="InterPro" id="IPR040497">
    <property type="entry name" value="Glyco_transf_24"/>
</dbReference>
<organism evidence="20 21">
    <name type="scientific">Sander lucioperca</name>
    <name type="common">Pike-perch</name>
    <name type="synonym">Perca lucioperca</name>
    <dbReference type="NCBI Taxonomy" id="283035"/>
    <lineage>
        <taxon>Eukaryota</taxon>
        <taxon>Metazoa</taxon>
        <taxon>Chordata</taxon>
        <taxon>Craniata</taxon>
        <taxon>Vertebrata</taxon>
        <taxon>Euteleostomi</taxon>
        <taxon>Actinopterygii</taxon>
        <taxon>Neopterygii</taxon>
        <taxon>Teleostei</taxon>
        <taxon>Neoteleostei</taxon>
        <taxon>Acanthomorphata</taxon>
        <taxon>Eupercaria</taxon>
        <taxon>Perciformes</taxon>
        <taxon>Percoidei</taxon>
        <taxon>Percidae</taxon>
        <taxon>Luciopercinae</taxon>
        <taxon>Sander</taxon>
    </lineage>
</organism>
<evidence type="ECO:0000256" key="7">
    <source>
        <dbReference type="ARBA" id="ARBA00022729"/>
    </source>
</evidence>
<dbReference type="UniPathway" id="UPA00378"/>
<feature type="domain" description="UGGT thioredoxin-like" evidence="15">
    <location>
        <begin position="35"/>
        <end position="214"/>
    </location>
</feature>
<evidence type="ECO:0000259" key="19">
    <source>
        <dbReference type="Pfam" id="PF18404"/>
    </source>
</evidence>
<evidence type="ECO:0000256" key="1">
    <source>
        <dbReference type="ARBA" id="ARBA00001913"/>
    </source>
</evidence>
<reference evidence="20" key="1">
    <citation type="submission" date="2025-08" db="UniProtKB">
        <authorList>
            <consortium name="Ensembl"/>
        </authorList>
    </citation>
    <scope>IDENTIFICATION</scope>
</reference>
<evidence type="ECO:0000313" key="21">
    <source>
        <dbReference type="Proteomes" id="UP000694568"/>
    </source>
</evidence>
<evidence type="ECO:0000256" key="5">
    <source>
        <dbReference type="ARBA" id="ARBA00022676"/>
    </source>
</evidence>
<protein>
    <recommendedName>
        <fullName evidence="12">UDP-glucose ceramide glucosyltransferase-like 1</fullName>
    </recommendedName>
</protein>
<feature type="domain" description="UGGT thioredoxin-like" evidence="17">
    <location>
        <begin position="428"/>
        <end position="667"/>
    </location>
</feature>
<dbReference type="GeneTree" id="ENSGT00390000004600"/>
<dbReference type="PANTHER" id="PTHR11226:SF1">
    <property type="entry name" value="UDP-GLUCOSE:GLYCOPROTEIN GLUCOSYLTRANSFERASE 2"/>
    <property type="match status" value="1"/>
</dbReference>
<proteinExistence type="inferred from homology"/>
<sequence>MRNVIVLSLLLLNIHHVISAPKGVTASLKAKWSMTPFLLETSEFIGEDGNEKFWQFVDTVKELTVYKQGESVRSYYNLILKKAGQFLTDLQVNLLKFALALRSYSPAVHASQQIASDEPPPEACPAFVSIHGQQSCSTKDIKKLLKAAAGRPNPYLFKNDHTYPGVSKTGVPVVILYAEIGTKKFTSFHKVLSEKAGEGTLIYVLRHFVANPKPQNMLLSGYGVELAIKSTEYKAVDDTKVKDSKTVINAEDDNNDEVHGFIFGTLKKSHPELQEQLVELRKHLLESTDDMVPLKVWEMQDLSVQAAARIMSVPKFDALKLMQDLSQNFPSKARSLTRVAVKQEMRKEIEENQKRLSETIGVHPGDGELFINGLHIDLDIHNPFSILEILRGEARVLEGLHNLGIKGEHQGKLLRLPVNAVDDSYALDIRHPAIMWINDIENDPVYRSWPTGVQELLRATFPGVIRQIRRNFFNLVLFLDPIREESVELVKLAELFYKHKIPLRIGFVFVVNTKDEIDGFSDAGVGFYRLLNYIADEYDLSQALMSMVSLYNKVDAGKTLSADTISAYLKRKFPKANAERILGVESEYDDKRKSGLGALPLALFNGVPLSPDEMDPDELETIILQRIMDTTTAFQRAVFMGQVTDGLDVVDYLMEQANVVPRMNPLILSTDRKYLDFTAHPVVDDWEDATMFSYYDSRDKTAVMAKRMKYFTNNEDGMSAVTVWIAGDFEKVSGRKLLFNALKHMKASPGVRVGVIDNPSGKPSEDNTVLYRAIWASLLTQKNNKAAAEFVQKLLKEESSQLLQQGTKMKDLLIQGMDRDSFEKKFNTLEVDFIRSQQLFCRDVLKLSPGHQAVISNGRILGPFEEQEEFTVEDFHLLEKITLSSSAEKVKAKVKLMGMKTSDLVMKVDALLTAAPKGEVRRDVHFIKDSHSVLHLSPRENEVFYDVVAIVDPLTREAQKMSPLLIVLSQVVNVRLQVFMNCRAKLSEMPLKSFYRFVLESDVNFLANDTVSPGPVARFMELPESPLLTLNMITPESWMVQAVRSPHDLDNIHLQEVSGVVTAEYELEHLLLEGHCFDLSTGQPPRGLQFTLGMSRDPLMYDTIVMANLGYFQLKANPGAWILRLRKGRSEDIYQILTHDGTDSPADAGDVIVVLNSFHSKIIKVRVQKKAEKINEDLLSENSESKGLWDSIASITGGGSKKDDGEKKKEDVLNIFSVASGHLYERFLRIMMLSVLRHTKTPVKFWFLKNYLSPSFKETISHMAESYGFQFELVQYKWPRWLHQQTEKQRIIWGYKILFLDVLFPLAVDKIIFVDADQIVRADLKDLRDFELEGAPYGYTPFCDSRREMEGYRFWKTGYWASHLGHRRYHISALYVVDLKKFRKIAAGDRLRGQYQALSQDPNSLSNLDQDLPNNMIHQVAIKSLPQEWLWCETWCDDTSKVTAKTIDLCNNPKTKEPKLTAAARIVPEWVEYDNEIKQLLSRVQKQEGTATQKQIPSPSQHKKDNQRDEL</sequence>
<dbReference type="Pfam" id="PF18403">
    <property type="entry name" value="Thioredoxin_15"/>
    <property type="match status" value="1"/>
</dbReference>
<evidence type="ECO:0000256" key="10">
    <source>
        <dbReference type="ARBA" id="ARBA00045874"/>
    </source>
</evidence>
<comment type="cofactor">
    <cofactor evidence="1">
        <name>Ca(2+)</name>
        <dbReference type="ChEBI" id="CHEBI:29108"/>
    </cofactor>
</comment>
<evidence type="ECO:0000313" key="20">
    <source>
        <dbReference type="Ensembl" id="ENSSLUP00000002246.1"/>
    </source>
</evidence>
<evidence type="ECO:0000259" key="17">
    <source>
        <dbReference type="Pfam" id="PF18402"/>
    </source>
</evidence>
<feature type="domain" description="Glucosyltransferase 24 catalytic" evidence="19">
    <location>
        <begin position="1213"/>
        <end position="1480"/>
    </location>
</feature>
<feature type="chain" id="PRO_5034296594" description="UDP-glucose ceramide glucosyltransferase-like 1" evidence="14">
    <location>
        <begin position="20"/>
        <end position="1511"/>
    </location>
</feature>
<feature type="region of interest" description="Disordered" evidence="13">
    <location>
        <begin position="1484"/>
        <end position="1511"/>
    </location>
</feature>
<keyword evidence="5" id="KW-0328">Glycosyltransferase</keyword>
<reference evidence="20" key="2">
    <citation type="submission" date="2025-09" db="UniProtKB">
        <authorList>
            <consortium name="Ensembl"/>
        </authorList>
    </citation>
    <scope>IDENTIFICATION</scope>
</reference>
<dbReference type="Proteomes" id="UP000694568">
    <property type="component" value="Unplaced"/>
</dbReference>
<dbReference type="PANTHER" id="PTHR11226">
    <property type="entry name" value="UDP-GLUCOSE GLYCOPROTEIN:GLUCOSYLTRANSFERASE"/>
    <property type="match status" value="1"/>
</dbReference>
<dbReference type="GO" id="GO:0003980">
    <property type="term" value="F:UDP-glucose:glycoprotein glucosyltransferase activity"/>
    <property type="evidence" value="ECO:0007669"/>
    <property type="project" value="InterPro"/>
</dbReference>
<evidence type="ECO:0000256" key="8">
    <source>
        <dbReference type="ARBA" id="ARBA00022824"/>
    </source>
</evidence>
<dbReference type="CDD" id="cd06432">
    <property type="entry name" value="GT8_HUGT1_C_like"/>
    <property type="match status" value="1"/>
</dbReference>
<feature type="domain" description="UGGT thioredoxin-like" evidence="16">
    <location>
        <begin position="287"/>
        <end position="415"/>
    </location>
</feature>
<evidence type="ECO:0000256" key="2">
    <source>
        <dbReference type="ARBA" id="ARBA00004319"/>
    </source>
</evidence>
<keyword evidence="6" id="KW-0808">Transferase</keyword>
<comment type="pathway">
    <text evidence="3">Protein modification; protein glycosylation.</text>
</comment>
<feature type="compositionally biased region" description="Basic and acidic residues" evidence="13">
    <location>
        <begin position="1502"/>
        <end position="1511"/>
    </location>
</feature>
<evidence type="ECO:0000256" key="11">
    <source>
        <dbReference type="ARBA" id="ARBA00048456"/>
    </source>
</evidence>
<dbReference type="Pfam" id="PF06427">
    <property type="entry name" value="UDP-g_GGTase"/>
    <property type="match status" value="1"/>
</dbReference>
<dbReference type="InterPro" id="IPR040525">
    <property type="entry name" value="UGGT_TRXL_4"/>
</dbReference>
<dbReference type="GO" id="GO:0051082">
    <property type="term" value="F:unfolded protein binding"/>
    <property type="evidence" value="ECO:0007669"/>
    <property type="project" value="TreeGrafter"/>
</dbReference>
<evidence type="ECO:0000256" key="13">
    <source>
        <dbReference type="SAM" id="MobiDB-lite"/>
    </source>
</evidence>
<feature type="signal peptide" evidence="14">
    <location>
        <begin position="1"/>
        <end position="19"/>
    </location>
</feature>
<gene>
    <name evidence="20" type="primary">uggt2</name>
</gene>
<feature type="compositionally biased region" description="Polar residues" evidence="13">
    <location>
        <begin position="1484"/>
        <end position="1500"/>
    </location>
</feature>